<keyword evidence="9 13" id="KW-0560">Oxidoreductase</keyword>
<keyword evidence="18" id="KW-1185">Reference proteome</keyword>
<evidence type="ECO:0000259" key="16">
    <source>
        <dbReference type="Pfam" id="PF02910"/>
    </source>
</evidence>
<organism evidence="17 18">
    <name type="scientific">Streptomyces coeruleoprunus</name>
    <dbReference type="NCBI Taxonomy" id="285563"/>
    <lineage>
        <taxon>Bacteria</taxon>
        <taxon>Bacillati</taxon>
        <taxon>Actinomycetota</taxon>
        <taxon>Actinomycetes</taxon>
        <taxon>Kitasatosporales</taxon>
        <taxon>Streptomycetaceae</taxon>
        <taxon>Streptomyces</taxon>
    </lineage>
</organism>
<comment type="caution">
    <text evidence="17">The sequence shown here is derived from an EMBL/GenBank/DDBJ whole genome shotgun (WGS) entry which is preliminary data.</text>
</comment>
<comment type="similarity">
    <text evidence="3 13">Belongs to the FAD-dependent oxidoreductase 2 family. NadB subfamily.</text>
</comment>
<evidence type="ECO:0000256" key="9">
    <source>
        <dbReference type="ARBA" id="ARBA00023002"/>
    </source>
</evidence>
<dbReference type="EMBL" id="JBHSJD010000007">
    <property type="protein sequence ID" value="MFC5023178.1"/>
    <property type="molecule type" value="Genomic_DNA"/>
</dbReference>
<dbReference type="SUPFAM" id="SSF46977">
    <property type="entry name" value="Succinate dehydrogenase/fumarate reductase flavoprotein C-terminal domain"/>
    <property type="match status" value="1"/>
</dbReference>
<protein>
    <recommendedName>
        <fullName evidence="5 12">L-aspartate oxidase</fullName>
        <ecNumber evidence="4 12">1.4.3.16</ecNumber>
    </recommendedName>
</protein>
<evidence type="ECO:0000256" key="8">
    <source>
        <dbReference type="ARBA" id="ARBA00022827"/>
    </source>
</evidence>
<evidence type="ECO:0000256" key="1">
    <source>
        <dbReference type="ARBA" id="ARBA00001974"/>
    </source>
</evidence>
<feature type="region of interest" description="Disordered" evidence="14">
    <location>
        <begin position="550"/>
        <end position="576"/>
    </location>
</feature>
<dbReference type="RefSeq" id="WP_345690175.1">
    <property type="nucleotide sequence ID" value="NZ_BAABIT010000001.1"/>
</dbReference>
<dbReference type="PRINTS" id="PR00411">
    <property type="entry name" value="PNDRDTASEI"/>
</dbReference>
<dbReference type="PIRSF" id="PIRSF000171">
    <property type="entry name" value="SDHA_APRA_LASPO"/>
    <property type="match status" value="1"/>
</dbReference>
<dbReference type="PANTHER" id="PTHR42716">
    <property type="entry name" value="L-ASPARTATE OXIDASE"/>
    <property type="match status" value="1"/>
</dbReference>
<dbReference type="Pfam" id="PF00890">
    <property type="entry name" value="FAD_binding_2"/>
    <property type="match status" value="1"/>
</dbReference>
<dbReference type="NCBIfam" id="TIGR00551">
    <property type="entry name" value="nadB"/>
    <property type="match status" value="1"/>
</dbReference>
<feature type="domain" description="Fumarate reductase/succinate dehydrogenase flavoprotein-like C-terminal" evidence="16">
    <location>
        <begin position="440"/>
        <end position="560"/>
    </location>
</feature>
<keyword evidence="7 13" id="KW-0662">Pyridine nucleotide biosynthesis</keyword>
<dbReference type="InterPro" id="IPR005288">
    <property type="entry name" value="NadB"/>
</dbReference>
<evidence type="ECO:0000313" key="17">
    <source>
        <dbReference type="EMBL" id="MFC5023178.1"/>
    </source>
</evidence>
<evidence type="ECO:0000256" key="12">
    <source>
        <dbReference type="NCBIfam" id="TIGR00551"/>
    </source>
</evidence>
<evidence type="ECO:0000256" key="4">
    <source>
        <dbReference type="ARBA" id="ARBA00012173"/>
    </source>
</evidence>
<evidence type="ECO:0000256" key="14">
    <source>
        <dbReference type="SAM" id="MobiDB-lite"/>
    </source>
</evidence>
<dbReference type="NCBIfam" id="NF005867">
    <property type="entry name" value="PRK07804.1"/>
    <property type="match status" value="1"/>
</dbReference>
<comment type="cofactor">
    <cofactor evidence="1 13">
        <name>FAD</name>
        <dbReference type="ChEBI" id="CHEBI:57692"/>
    </cofactor>
</comment>
<comment type="subcellular location">
    <subcellularLocation>
        <location evidence="13">Cytoplasm</location>
    </subcellularLocation>
</comment>
<keyword evidence="6 13" id="KW-0285">Flavoprotein</keyword>
<dbReference type="InterPro" id="IPR036188">
    <property type="entry name" value="FAD/NAD-bd_sf"/>
</dbReference>
<dbReference type="InterPro" id="IPR037099">
    <property type="entry name" value="Fum_R/Succ_DH_flav-like_C_sf"/>
</dbReference>
<dbReference type="SUPFAM" id="SSF51905">
    <property type="entry name" value="FAD/NAD(P)-binding domain"/>
    <property type="match status" value="1"/>
</dbReference>
<evidence type="ECO:0000259" key="15">
    <source>
        <dbReference type="Pfam" id="PF00890"/>
    </source>
</evidence>
<dbReference type="Gene3D" id="3.50.50.60">
    <property type="entry name" value="FAD/NAD(P)-binding domain"/>
    <property type="match status" value="1"/>
</dbReference>
<dbReference type="Gene3D" id="1.20.58.100">
    <property type="entry name" value="Fumarate reductase/succinate dehydrogenase flavoprotein-like, C-terminal domain"/>
    <property type="match status" value="1"/>
</dbReference>
<proteinExistence type="inferred from homology"/>
<dbReference type="InterPro" id="IPR015939">
    <property type="entry name" value="Fum_Rdtase/Succ_DH_flav-like_C"/>
</dbReference>
<dbReference type="Proteomes" id="UP001595829">
    <property type="component" value="Unassembled WGS sequence"/>
</dbReference>
<evidence type="ECO:0000256" key="7">
    <source>
        <dbReference type="ARBA" id="ARBA00022642"/>
    </source>
</evidence>
<sequence length="576" mass="60557">MTGIRLQAPAPGWSIDADVVVVGSGVAGLTAALRCTAAGLRTVVVTKARLDDGSTRWAQGGIAAALGEGDTPGQHLDDTLVAGAGLCDEEAVRILVTEGPDAVRRLIATGARFDTDAAGTIELTREGGHHRRRIAHAGGDATGAEISRALVDAVRERAVRTIENALVLDLLTDAEGRTAGVTLHVMGEGQHDGVGAVHAPAVVLATGGMGQVFSATTNPAVSTGDGVALALRAGAEVSDLEFVQFHPTVLFLGQDAEGQQPLVSEAVRGEGAHLVDADGVRFMVGQHELAELAPRDIVAKGIMRRMREQGTTHMYLDARHFGAEMWESRFPTILAACRAHGFDPVTEPIPVAPAAHYASGGVRTDRYGRTTVPGLYACGEVACTGVHGANRLASNSLLEGLVFAERIADDIAARRTTAGTPVPHPAPRVLPLLDPAARGRVQHVMTQGAGVLRSAASLAEAAEQLDAIHREATDGEPAPNGTAKAAEPGVESWETTNLLCVARVLVAAARRREETRGCHWREDHPDRDDAAWRRHLVVRLSPDRTLDVRTTTTQDFPPTVQNADKAADQAAAPRES</sequence>
<evidence type="ECO:0000313" key="18">
    <source>
        <dbReference type="Proteomes" id="UP001595829"/>
    </source>
</evidence>
<evidence type="ECO:0000256" key="11">
    <source>
        <dbReference type="ARBA" id="ARBA00048305"/>
    </source>
</evidence>
<dbReference type="PANTHER" id="PTHR42716:SF2">
    <property type="entry name" value="L-ASPARTATE OXIDASE, CHLOROPLASTIC"/>
    <property type="match status" value="1"/>
</dbReference>
<reference evidence="18" key="1">
    <citation type="journal article" date="2019" name="Int. J. Syst. Evol. Microbiol.">
        <title>The Global Catalogue of Microorganisms (GCM) 10K type strain sequencing project: providing services to taxonomists for standard genome sequencing and annotation.</title>
        <authorList>
            <consortium name="The Broad Institute Genomics Platform"/>
            <consortium name="The Broad Institute Genome Sequencing Center for Infectious Disease"/>
            <person name="Wu L."/>
            <person name="Ma J."/>
        </authorList>
    </citation>
    <scope>NUCLEOTIDE SEQUENCE [LARGE SCALE GENOMIC DNA]</scope>
    <source>
        <strain evidence="18">CGMCC 4.1648</strain>
    </source>
</reference>
<dbReference type="PRINTS" id="PR00368">
    <property type="entry name" value="FADPNR"/>
</dbReference>
<dbReference type="Gene3D" id="3.90.700.10">
    <property type="entry name" value="Succinate dehydrogenase/fumarate reductase flavoprotein, catalytic domain"/>
    <property type="match status" value="1"/>
</dbReference>
<dbReference type="GO" id="GO:0008734">
    <property type="term" value="F:L-aspartate oxidase activity"/>
    <property type="evidence" value="ECO:0007669"/>
    <property type="project" value="UniProtKB-EC"/>
</dbReference>
<evidence type="ECO:0000256" key="13">
    <source>
        <dbReference type="RuleBase" id="RU362049"/>
    </source>
</evidence>
<accession>A0ABV9XES0</accession>
<comment type="pathway">
    <text evidence="2 13">Cofactor biosynthesis; NAD(+) biosynthesis; iminoaspartate from L-aspartate (oxidase route): step 1/1.</text>
</comment>
<dbReference type="InterPro" id="IPR003953">
    <property type="entry name" value="FAD-dep_OxRdtase_2_FAD-bd"/>
</dbReference>
<gene>
    <name evidence="17" type="ORF">ACFPM3_13650</name>
</gene>
<feature type="compositionally biased region" description="Polar residues" evidence="14">
    <location>
        <begin position="550"/>
        <end position="562"/>
    </location>
</feature>
<keyword evidence="8 13" id="KW-0274">FAD</keyword>
<dbReference type="EC" id="1.4.3.16" evidence="4 12"/>
<evidence type="ECO:0000256" key="10">
    <source>
        <dbReference type="ARBA" id="ARBA00029426"/>
    </source>
</evidence>
<name>A0ABV9XES0_9ACTN</name>
<dbReference type="Pfam" id="PF02910">
    <property type="entry name" value="Succ_DH_flav_C"/>
    <property type="match status" value="1"/>
</dbReference>
<dbReference type="SUPFAM" id="SSF56425">
    <property type="entry name" value="Succinate dehydrogenase/fumarate reductase flavoprotein, catalytic domain"/>
    <property type="match status" value="1"/>
</dbReference>
<dbReference type="InterPro" id="IPR027477">
    <property type="entry name" value="Succ_DH/fumarate_Rdtase_cat_sf"/>
</dbReference>
<evidence type="ECO:0000256" key="6">
    <source>
        <dbReference type="ARBA" id="ARBA00022630"/>
    </source>
</evidence>
<comment type="function">
    <text evidence="10">Catalyzes the oxidation of L-aspartate to iminoaspartate, the first step in the de novo biosynthesis of NAD(+).</text>
</comment>
<evidence type="ECO:0000256" key="2">
    <source>
        <dbReference type="ARBA" id="ARBA00004950"/>
    </source>
</evidence>
<feature type="domain" description="FAD-dependent oxidoreductase 2 FAD-binding" evidence="15">
    <location>
        <begin position="18"/>
        <end position="397"/>
    </location>
</feature>
<evidence type="ECO:0000256" key="3">
    <source>
        <dbReference type="ARBA" id="ARBA00008562"/>
    </source>
</evidence>
<comment type="catalytic activity">
    <reaction evidence="11">
        <text>L-aspartate + O2 = iminosuccinate + H2O2</text>
        <dbReference type="Rhea" id="RHEA:25876"/>
        <dbReference type="ChEBI" id="CHEBI:15379"/>
        <dbReference type="ChEBI" id="CHEBI:16240"/>
        <dbReference type="ChEBI" id="CHEBI:29991"/>
        <dbReference type="ChEBI" id="CHEBI:77875"/>
        <dbReference type="EC" id="1.4.3.16"/>
    </reaction>
    <physiologicalReaction direction="left-to-right" evidence="11">
        <dbReference type="Rhea" id="RHEA:25877"/>
    </physiologicalReaction>
</comment>
<evidence type="ECO:0000256" key="5">
    <source>
        <dbReference type="ARBA" id="ARBA00021901"/>
    </source>
</evidence>